<organism evidence="2 3">
    <name type="scientific">Homarus americanus</name>
    <name type="common">American lobster</name>
    <dbReference type="NCBI Taxonomy" id="6706"/>
    <lineage>
        <taxon>Eukaryota</taxon>
        <taxon>Metazoa</taxon>
        <taxon>Ecdysozoa</taxon>
        <taxon>Arthropoda</taxon>
        <taxon>Crustacea</taxon>
        <taxon>Multicrustacea</taxon>
        <taxon>Malacostraca</taxon>
        <taxon>Eumalacostraca</taxon>
        <taxon>Eucarida</taxon>
        <taxon>Decapoda</taxon>
        <taxon>Pleocyemata</taxon>
        <taxon>Astacidea</taxon>
        <taxon>Nephropoidea</taxon>
        <taxon>Nephropidae</taxon>
        <taxon>Homarus</taxon>
    </lineage>
</organism>
<name>A0A8J5JUL9_HOMAM</name>
<sequence length="32" mass="3305">MTPLGKEYESAGPRTGDMATCQICGSSDGLEV</sequence>
<feature type="non-terminal residue" evidence="2">
    <location>
        <position position="32"/>
    </location>
</feature>
<keyword evidence="3" id="KW-1185">Reference proteome</keyword>
<comment type="caution">
    <text evidence="2">The sequence shown here is derived from an EMBL/GenBank/DDBJ whole genome shotgun (WGS) entry which is preliminary data.</text>
</comment>
<dbReference type="EMBL" id="JAHLQT010025476">
    <property type="protein sequence ID" value="KAG7164370.1"/>
    <property type="molecule type" value="Genomic_DNA"/>
</dbReference>
<evidence type="ECO:0000313" key="3">
    <source>
        <dbReference type="Proteomes" id="UP000747542"/>
    </source>
</evidence>
<gene>
    <name evidence="2" type="ORF">Hamer_G003551</name>
</gene>
<feature type="region of interest" description="Disordered" evidence="1">
    <location>
        <begin position="1"/>
        <end position="32"/>
    </location>
</feature>
<proteinExistence type="predicted"/>
<accession>A0A8J5JUL9</accession>
<dbReference type="Proteomes" id="UP000747542">
    <property type="component" value="Unassembled WGS sequence"/>
</dbReference>
<protein>
    <submittedName>
        <fullName evidence="2">Uncharacterized protein</fullName>
    </submittedName>
</protein>
<evidence type="ECO:0000313" key="2">
    <source>
        <dbReference type="EMBL" id="KAG7164370.1"/>
    </source>
</evidence>
<dbReference type="AlphaFoldDB" id="A0A8J5JUL9"/>
<evidence type="ECO:0000256" key="1">
    <source>
        <dbReference type="SAM" id="MobiDB-lite"/>
    </source>
</evidence>
<reference evidence="2" key="1">
    <citation type="journal article" date="2021" name="Sci. Adv.">
        <title>The American lobster genome reveals insights on longevity, neural, and immune adaptations.</title>
        <authorList>
            <person name="Polinski J.M."/>
            <person name="Zimin A.V."/>
            <person name="Clark K.F."/>
            <person name="Kohn A.B."/>
            <person name="Sadowski N."/>
            <person name="Timp W."/>
            <person name="Ptitsyn A."/>
            <person name="Khanna P."/>
            <person name="Romanova D.Y."/>
            <person name="Williams P."/>
            <person name="Greenwood S.J."/>
            <person name="Moroz L.L."/>
            <person name="Walt D.R."/>
            <person name="Bodnar A.G."/>
        </authorList>
    </citation>
    <scope>NUCLEOTIDE SEQUENCE</scope>
    <source>
        <strain evidence="2">GMGI-L3</strain>
    </source>
</reference>